<dbReference type="PANTHER" id="PTHR40980:SF4">
    <property type="entry name" value="TONB-DEPENDENT RECEPTOR-LIKE BETA-BARREL DOMAIN-CONTAINING PROTEIN"/>
    <property type="match status" value="1"/>
</dbReference>
<feature type="domain" description="Outer membrane protein beta-barrel" evidence="5">
    <location>
        <begin position="381"/>
        <end position="782"/>
    </location>
</feature>
<keyword evidence="4" id="KW-0732">Signal</keyword>
<dbReference type="InterPro" id="IPR037066">
    <property type="entry name" value="Plug_dom_sf"/>
</dbReference>
<dbReference type="Pfam" id="PF13620">
    <property type="entry name" value="CarboxypepD_reg"/>
    <property type="match status" value="1"/>
</dbReference>
<evidence type="ECO:0000256" key="2">
    <source>
        <dbReference type="ARBA" id="ARBA00023136"/>
    </source>
</evidence>
<evidence type="ECO:0000256" key="4">
    <source>
        <dbReference type="SAM" id="SignalP"/>
    </source>
</evidence>
<comment type="subcellular location">
    <subcellularLocation>
        <location evidence="1">Cell outer membrane</location>
    </subcellularLocation>
</comment>
<dbReference type="Gene3D" id="2.60.40.1120">
    <property type="entry name" value="Carboxypeptidase-like, regulatory domain"/>
    <property type="match status" value="1"/>
</dbReference>
<organism evidence="6 7">
    <name type="scientific">Segetibacter aerophilus</name>
    <dbReference type="NCBI Taxonomy" id="670293"/>
    <lineage>
        <taxon>Bacteria</taxon>
        <taxon>Pseudomonadati</taxon>
        <taxon>Bacteroidota</taxon>
        <taxon>Chitinophagia</taxon>
        <taxon>Chitinophagales</taxon>
        <taxon>Chitinophagaceae</taxon>
        <taxon>Segetibacter</taxon>
    </lineage>
</organism>
<gene>
    <name evidence="6" type="ORF">SAE01_35820</name>
</gene>
<dbReference type="InterPro" id="IPR008969">
    <property type="entry name" value="CarboxyPept-like_regulatory"/>
</dbReference>
<dbReference type="PANTHER" id="PTHR40980">
    <property type="entry name" value="PLUG DOMAIN-CONTAINING PROTEIN"/>
    <property type="match status" value="1"/>
</dbReference>
<keyword evidence="7" id="KW-1185">Reference proteome</keyword>
<dbReference type="EMBL" id="BJYT01000016">
    <property type="protein sequence ID" value="GEO11086.1"/>
    <property type="molecule type" value="Genomic_DNA"/>
</dbReference>
<accession>A0A512BGK0</accession>
<protein>
    <submittedName>
        <fullName evidence="6">TonB-dependent receptor</fullName>
    </submittedName>
</protein>
<reference evidence="6 7" key="1">
    <citation type="submission" date="2019-07" db="EMBL/GenBank/DDBJ databases">
        <title>Whole genome shotgun sequence of Segetibacter aerophilus NBRC 106135.</title>
        <authorList>
            <person name="Hosoyama A."/>
            <person name="Uohara A."/>
            <person name="Ohji S."/>
            <person name="Ichikawa N."/>
        </authorList>
    </citation>
    <scope>NUCLEOTIDE SEQUENCE [LARGE SCALE GENOMIC DNA]</scope>
    <source>
        <strain evidence="6 7">NBRC 106135</strain>
    </source>
</reference>
<dbReference type="Gene3D" id="2.170.130.10">
    <property type="entry name" value="TonB-dependent receptor, plug domain"/>
    <property type="match status" value="1"/>
</dbReference>
<dbReference type="RefSeq" id="WP_170234200.1">
    <property type="nucleotide sequence ID" value="NZ_BJYT01000016.1"/>
</dbReference>
<keyword evidence="2" id="KW-0472">Membrane</keyword>
<feature type="chain" id="PRO_5021893448" evidence="4">
    <location>
        <begin position="19"/>
        <end position="804"/>
    </location>
</feature>
<evidence type="ECO:0000313" key="7">
    <source>
        <dbReference type="Proteomes" id="UP000321513"/>
    </source>
</evidence>
<evidence type="ECO:0000313" key="6">
    <source>
        <dbReference type="EMBL" id="GEO11086.1"/>
    </source>
</evidence>
<keyword evidence="3" id="KW-0998">Cell outer membrane</keyword>
<feature type="signal peptide" evidence="4">
    <location>
        <begin position="1"/>
        <end position="18"/>
    </location>
</feature>
<name>A0A512BGK0_9BACT</name>
<dbReference type="SUPFAM" id="SSF49464">
    <property type="entry name" value="Carboxypeptidase regulatory domain-like"/>
    <property type="match status" value="1"/>
</dbReference>
<keyword evidence="6" id="KW-0675">Receptor</keyword>
<dbReference type="Proteomes" id="UP000321513">
    <property type="component" value="Unassembled WGS sequence"/>
</dbReference>
<sequence length="804" mass="89852">MIRLLVILATTLLCTAGAAQKSAITGKVADEKGNPIAFVNVTMLPVQKNAASVGAALTDSFGMFSLSTPTVGRWRLQFTVIGFTKKDTTTATDSLGTPVQLGTITLQPEWKQLENVDVLAIRPTITQLPDRLVITVQGTAMAAGNNAFGVLSKAPGVFVDPEGAIQLNGRGGVTVMIDGRLTYLSARDLRNLLESTPAENIKSIEIISNPSSKYDAEGTSGIINIVFKKNVLQGTNGTVNVTYGTNLKQNFYGAGLTLNHKSSRFNSFLVSDFNRRGSGREATFTRVFRNNNTSTYFDQTAVGSWANIGPPSLRIGSDFTINEKHSVGFIASYFTNTAKAEFLTETFIGPEPKKPAQFIDADNYNSNTLKNAIANIHYSGKLDTLGSTLSADVDFARVSNKGDGNFYNSFTRLSDGQKTTDNLYTLTPNGFDIFSGKIDFSYVLNKNHKAEMGGRVSQVDSDNDFRFYFNNNGKVIDPQRTNYFKYKESIYAGYVNWTGTLTKKTSVQLGLRTEQTVSRGHSLTTGEITDRKYLDFFPSVFLQHKASESYNVTANYSRRLNRPNYSNLNPFRSYRDPYTWTVGNPSLRPQYTDLFNVTQTFKKLYILQLFYQYTKDVMIELPMADPVNSVTVYTTGNVDDSYSTGVSAIIPVKLAKKWDTRNTAQVSYSKYSTVQNNEPVLNEQLFYYIQSAHTILLPKDFRTEATFLYRGPAAAGLYHQQAMYRIDLAFSKSLWKKKIEVAVNINDLTKGWRFRWAANYGGNVNEFDQYLRWRTFGISLRYKFSKGQKAELRQRSGPDELNRL</sequence>
<comment type="caution">
    <text evidence="6">The sequence shown here is derived from an EMBL/GenBank/DDBJ whole genome shotgun (WGS) entry which is preliminary data.</text>
</comment>
<evidence type="ECO:0000259" key="5">
    <source>
        <dbReference type="Pfam" id="PF14905"/>
    </source>
</evidence>
<dbReference type="InterPro" id="IPR041700">
    <property type="entry name" value="OMP_b-brl_3"/>
</dbReference>
<dbReference type="Pfam" id="PF14905">
    <property type="entry name" value="OMP_b-brl_3"/>
    <property type="match status" value="1"/>
</dbReference>
<evidence type="ECO:0000256" key="3">
    <source>
        <dbReference type="ARBA" id="ARBA00023237"/>
    </source>
</evidence>
<dbReference type="InterPro" id="IPR036942">
    <property type="entry name" value="Beta-barrel_TonB_sf"/>
</dbReference>
<dbReference type="SUPFAM" id="SSF56935">
    <property type="entry name" value="Porins"/>
    <property type="match status" value="1"/>
</dbReference>
<dbReference type="Gene3D" id="2.40.170.20">
    <property type="entry name" value="TonB-dependent receptor, beta-barrel domain"/>
    <property type="match status" value="1"/>
</dbReference>
<dbReference type="GO" id="GO:0009279">
    <property type="term" value="C:cell outer membrane"/>
    <property type="evidence" value="ECO:0007669"/>
    <property type="project" value="UniProtKB-SubCell"/>
</dbReference>
<evidence type="ECO:0000256" key="1">
    <source>
        <dbReference type="ARBA" id="ARBA00004442"/>
    </source>
</evidence>
<dbReference type="AlphaFoldDB" id="A0A512BGK0"/>
<proteinExistence type="predicted"/>